<proteinExistence type="predicted"/>
<protein>
    <submittedName>
        <fullName evidence="1">Uncharacterized protein</fullName>
    </submittedName>
</protein>
<gene>
    <name evidence="1" type="ORF">GCM10017559_80030</name>
</gene>
<sequence>MADYEFPPDLIEAQRAYDEADRRVQEVTDALPSTQEVMEGAMTDEQQEQLAEVREARLVALETMNRHPWWGQQRDRYAAKMALLKAARG</sequence>
<keyword evidence="2" id="KW-1185">Reference proteome</keyword>
<dbReference type="Proteomes" id="UP001499930">
    <property type="component" value="Unassembled WGS sequence"/>
</dbReference>
<accession>A0ABP6LFF4</accession>
<reference evidence="2" key="1">
    <citation type="journal article" date="2019" name="Int. J. Syst. Evol. Microbiol.">
        <title>The Global Catalogue of Microorganisms (GCM) 10K type strain sequencing project: providing services to taxonomists for standard genome sequencing and annotation.</title>
        <authorList>
            <consortium name="The Broad Institute Genomics Platform"/>
            <consortium name="The Broad Institute Genome Sequencing Center for Infectious Disease"/>
            <person name="Wu L."/>
            <person name="Ma J."/>
        </authorList>
    </citation>
    <scope>NUCLEOTIDE SEQUENCE [LARGE SCALE GENOMIC DNA]</scope>
    <source>
        <strain evidence="2">JCM 3106</strain>
    </source>
</reference>
<comment type="caution">
    <text evidence="1">The sequence shown here is derived from an EMBL/GenBank/DDBJ whole genome shotgun (WGS) entry which is preliminary data.</text>
</comment>
<evidence type="ECO:0000313" key="2">
    <source>
        <dbReference type="Proteomes" id="UP001499930"/>
    </source>
</evidence>
<evidence type="ECO:0000313" key="1">
    <source>
        <dbReference type="EMBL" id="GAA3039693.1"/>
    </source>
</evidence>
<dbReference type="EMBL" id="BAAAWD010000029">
    <property type="protein sequence ID" value="GAA3039693.1"/>
    <property type="molecule type" value="Genomic_DNA"/>
</dbReference>
<name>A0ABP6LFF4_9ACTN</name>
<organism evidence="1 2">
    <name type="scientific">Streptosporangium longisporum</name>
    <dbReference type="NCBI Taxonomy" id="46187"/>
    <lineage>
        <taxon>Bacteria</taxon>
        <taxon>Bacillati</taxon>
        <taxon>Actinomycetota</taxon>
        <taxon>Actinomycetes</taxon>
        <taxon>Streptosporangiales</taxon>
        <taxon>Streptosporangiaceae</taxon>
        <taxon>Streptosporangium</taxon>
    </lineage>
</organism>
<dbReference type="RefSeq" id="WP_344907088.1">
    <property type="nucleotide sequence ID" value="NZ_BAAAWD010000029.1"/>
</dbReference>